<dbReference type="NCBIfam" id="TIGR00160">
    <property type="entry name" value="MGSA"/>
    <property type="match status" value="1"/>
</dbReference>
<gene>
    <name evidence="2 5" type="primary">mgsA</name>
    <name evidence="5" type="ORF">GCM10007390_46400</name>
</gene>
<dbReference type="InterPro" id="IPR036914">
    <property type="entry name" value="MGS-like_dom_sf"/>
</dbReference>
<feature type="binding site" evidence="2">
    <location>
        <position position="21"/>
    </location>
    <ligand>
        <name>substrate</name>
    </ligand>
</feature>
<dbReference type="GO" id="GO:0019242">
    <property type="term" value="P:methylglyoxal biosynthetic process"/>
    <property type="evidence" value="ECO:0007669"/>
    <property type="project" value="UniProtKB-UniRule"/>
</dbReference>
<dbReference type="EMBL" id="BMXF01000006">
    <property type="protein sequence ID" value="GHB85668.1"/>
    <property type="molecule type" value="Genomic_DNA"/>
</dbReference>
<feature type="domain" description="MGS-like" evidence="4">
    <location>
        <begin position="5"/>
        <end position="149"/>
    </location>
</feature>
<evidence type="ECO:0000256" key="1">
    <source>
        <dbReference type="ARBA" id="ARBA00006287"/>
    </source>
</evidence>
<reference evidence="5 6" key="1">
    <citation type="journal article" date="2014" name="Int. J. Syst. Evol. Microbiol.">
        <title>Complete genome sequence of Corynebacterium casei LMG S-19264T (=DSM 44701T), isolated from a smear-ripened cheese.</title>
        <authorList>
            <consortium name="US DOE Joint Genome Institute (JGI-PGF)"/>
            <person name="Walter F."/>
            <person name="Albersmeier A."/>
            <person name="Kalinowski J."/>
            <person name="Ruckert C."/>
        </authorList>
    </citation>
    <scope>NUCLEOTIDE SEQUENCE [LARGE SCALE GENOMIC DNA]</scope>
    <source>
        <strain evidence="5 6">KCTC 12866</strain>
    </source>
</reference>
<evidence type="ECO:0000259" key="4">
    <source>
        <dbReference type="PROSITE" id="PS51855"/>
    </source>
</evidence>
<evidence type="ECO:0000256" key="2">
    <source>
        <dbReference type="HAMAP-Rule" id="MF_00549"/>
    </source>
</evidence>
<dbReference type="PROSITE" id="PS01335">
    <property type="entry name" value="METHYLGLYOXAL_SYNTH"/>
    <property type="match status" value="1"/>
</dbReference>
<dbReference type="HAMAP" id="MF_00549">
    <property type="entry name" value="Methylglyoxal_synth"/>
    <property type="match status" value="1"/>
</dbReference>
<feature type="binding site" evidence="2">
    <location>
        <begin position="43"/>
        <end position="46"/>
    </location>
    <ligand>
        <name>substrate</name>
    </ligand>
</feature>
<dbReference type="PROSITE" id="PS51855">
    <property type="entry name" value="MGS"/>
    <property type="match status" value="1"/>
</dbReference>
<dbReference type="GO" id="GO:0005829">
    <property type="term" value="C:cytosol"/>
    <property type="evidence" value="ECO:0007669"/>
    <property type="project" value="TreeGrafter"/>
</dbReference>
<dbReference type="InterPro" id="IPR011607">
    <property type="entry name" value="MGS-like_dom"/>
</dbReference>
<dbReference type="Gene3D" id="3.40.50.1380">
    <property type="entry name" value="Methylglyoxal synthase-like domain"/>
    <property type="match status" value="1"/>
</dbReference>
<dbReference type="PANTHER" id="PTHR30492:SF0">
    <property type="entry name" value="METHYLGLYOXAL SYNTHASE"/>
    <property type="match status" value="1"/>
</dbReference>
<keyword evidence="2" id="KW-0456">Lyase</keyword>
<feature type="binding site" evidence="2">
    <location>
        <begin position="63"/>
        <end position="64"/>
    </location>
    <ligand>
        <name>substrate</name>
    </ligand>
</feature>
<protein>
    <recommendedName>
        <fullName evidence="2">Methylglyoxal synthase</fullName>
        <shortName evidence="2">MGS</shortName>
        <ecNumber evidence="2">4.2.3.3</ecNumber>
    </recommendedName>
</protein>
<feature type="active site" description="Proton donor/acceptor" evidence="2 3">
    <location>
        <position position="69"/>
    </location>
</feature>
<evidence type="ECO:0000256" key="3">
    <source>
        <dbReference type="PIRSR" id="PIRSR006614-1"/>
    </source>
</evidence>
<name>A0A8J3D7S3_9BACT</name>
<dbReference type="AlphaFoldDB" id="A0A8J3D7S3"/>
<evidence type="ECO:0000313" key="5">
    <source>
        <dbReference type="EMBL" id="GHB85668.1"/>
    </source>
</evidence>
<comment type="catalytic activity">
    <reaction evidence="2">
        <text>dihydroxyacetone phosphate = methylglyoxal + phosphate</text>
        <dbReference type="Rhea" id="RHEA:17937"/>
        <dbReference type="ChEBI" id="CHEBI:17158"/>
        <dbReference type="ChEBI" id="CHEBI:43474"/>
        <dbReference type="ChEBI" id="CHEBI:57642"/>
        <dbReference type="EC" id="4.2.3.3"/>
    </reaction>
</comment>
<dbReference type="InterPro" id="IPR004363">
    <property type="entry name" value="Methylgl_synth"/>
</dbReference>
<dbReference type="SMART" id="SM00851">
    <property type="entry name" value="MGS"/>
    <property type="match status" value="1"/>
</dbReference>
<keyword evidence="6" id="KW-1185">Reference proteome</keyword>
<feature type="binding site" evidence="2">
    <location>
        <position position="96"/>
    </location>
    <ligand>
        <name>substrate</name>
    </ligand>
</feature>
<comment type="similarity">
    <text evidence="1 2">Belongs to the methylglyoxal synthase family.</text>
</comment>
<dbReference type="EC" id="4.2.3.3" evidence="2"/>
<proteinExistence type="inferred from homology"/>
<accession>A0A8J3D7S3</accession>
<comment type="function">
    <text evidence="2">Catalyzes the formation of methylglyoxal from dihydroxyacetone phosphate.</text>
</comment>
<dbReference type="CDD" id="cd01422">
    <property type="entry name" value="MGS"/>
    <property type="match status" value="1"/>
</dbReference>
<sequence length="149" mass="16827">MTSRNLLPRKRLAIVAHDNRKAELMDWAHDNIAMLARHELYGTGTTGKMLEEALNLPVIRLLSGPLGGDQQIGAMIAEERVDMLIFFWDPMAAQPHDPDIKALLRLSVVWNIPMACNRATADFLLSSPFMAGDYEARQTDYSTYIKRKV</sequence>
<dbReference type="PANTHER" id="PTHR30492">
    <property type="entry name" value="METHYLGLYOXAL SYNTHASE"/>
    <property type="match status" value="1"/>
</dbReference>
<dbReference type="SUPFAM" id="SSF52335">
    <property type="entry name" value="Methylglyoxal synthase-like"/>
    <property type="match status" value="1"/>
</dbReference>
<feature type="binding site" evidence="2">
    <location>
        <position position="17"/>
    </location>
    <ligand>
        <name>substrate</name>
    </ligand>
</feature>
<dbReference type="InterPro" id="IPR018148">
    <property type="entry name" value="Methylglyoxal_synth_AS"/>
</dbReference>
<dbReference type="GO" id="GO:0008929">
    <property type="term" value="F:methylglyoxal synthase activity"/>
    <property type="evidence" value="ECO:0007669"/>
    <property type="project" value="UniProtKB-UniRule"/>
</dbReference>
<dbReference type="RefSeq" id="WP_189567997.1">
    <property type="nucleotide sequence ID" value="NZ_BMXF01000006.1"/>
</dbReference>
<dbReference type="NCBIfam" id="NF003559">
    <property type="entry name" value="PRK05234.1"/>
    <property type="match status" value="1"/>
</dbReference>
<comment type="caution">
    <text evidence="5">The sequence shown here is derived from an EMBL/GenBank/DDBJ whole genome shotgun (WGS) entry which is preliminary data.</text>
</comment>
<dbReference type="Pfam" id="PF02142">
    <property type="entry name" value="MGS"/>
    <property type="match status" value="1"/>
</dbReference>
<dbReference type="Proteomes" id="UP000598271">
    <property type="component" value="Unassembled WGS sequence"/>
</dbReference>
<dbReference type="PIRSF" id="PIRSF006614">
    <property type="entry name" value="Methylglyox_syn"/>
    <property type="match status" value="1"/>
</dbReference>
<evidence type="ECO:0000313" key="6">
    <source>
        <dbReference type="Proteomes" id="UP000598271"/>
    </source>
</evidence>
<organism evidence="5 6">
    <name type="scientific">Persicitalea jodogahamensis</name>
    <dbReference type="NCBI Taxonomy" id="402147"/>
    <lineage>
        <taxon>Bacteria</taxon>
        <taxon>Pseudomonadati</taxon>
        <taxon>Bacteroidota</taxon>
        <taxon>Cytophagia</taxon>
        <taxon>Cytophagales</taxon>
        <taxon>Spirosomataceae</taxon>
        <taxon>Persicitalea</taxon>
    </lineage>
</organism>